<proteinExistence type="predicted"/>
<dbReference type="EMBL" id="BK032593">
    <property type="protein sequence ID" value="DAF50178.1"/>
    <property type="molecule type" value="Genomic_DNA"/>
</dbReference>
<dbReference type="InterPro" id="IPR027417">
    <property type="entry name" value="P-loop_NTPase"/>
</dbReference>
<feature type="domain" description="Virulence-associated protein E-like" evidence="1">
    <location>
        <begin position="488"/>
        <end position="706"/>
    </location>
</feature>
<sequence length="770" mass="88619">MRMRMNVSITGRIEKGGGIMRKLYIATGASRTAVLWKNTAITWEELKERLRTTCRTTETQGEYANMTKAQQDAIKDVGGFVGGKLRSGRRKADHVDCRDILTLDADFAAEDFCDQLDIFLSCAWCVYSTHKHTPEKPRLRLLIPLDRSVSAEEYEAISRKVAEEIGIDQFDDTTYQAHRLMYWPSTSQNAEYVYKTVEGAFLSADAVLAKYKDWHDVTEWPTSGRTLKKRESQLKKQEDPTTKKGTVGDFCRTYTVEEAMERFLPGVYTACAVEGRYTYAAGSTAAGAIVYDDGRFLYSNHATDPAGGVLCNAFDLVRLHRFRELDEDATQGTPTVKLPSYLKMLELASNDERVRLLKHRERQEEMKKDFGEYLSEDGEAEEDQWALRLDVDSKGRCLPTINNAKIILANDRALKGKIRKNEFTKKYRVFGETPWEKEKKERDWTDADDAGLRHYMEKIYQIKGKSTIEDAWTLVANENRYHPVRDYLEGLVWDGVPRLETLLIEYQGAEDSRYTREVTKKALVAAVARIFVPGIKYDNVLVLVGPQGCGKSSLLKKLGQEWFSDSLTTVQGKEAYEQIQGFWIIEMAELSALKRHEVESIKQFTAKGEDSYRAAYGHHVETFKRQCVFFGTTNTYDFLKDMTGNRRFWPVDVNPDRITKQVWGELTKEAVDQIWAEAVVLFRQKEKIHIDDTELDCMAKEEQDRHLEESPLTGDIQAYLERLLPENWDTLDLFTRRSFIQNDGFEMNIHAIKRREKVCALEIWCELFNG</sequence>
<protein>
    <submittedName>
        <fullName evidence="2">Virulence associated protein E</fullName>
    </submittedName>
</protein>
<dbReference type="InterPro" id="IPR007936">
    <property type="entry name" value="VapE-like_dom"/>
</dbReference>
<dbReference type="PANTHER" id="PTHR34985:SF1">
    <property type="entry name" value="SLR0554 PROTEIN"/>
    <property type="match status" value="1"/>
</dbReference>
<accession>A0A8S5SHT7</accession>
<dbReference type="SUPFAM" id="SSF52540">
    <property type="entry name" value="P-loop containing nucleoside triphosphate hydrolases"/>
    <property type="match status" value="1"/>
</dbReference>
<dbReference type="Pfam" id="PF05272">
    <property type="entry name" value="VapE-like_dom"/>
    <property type="match status" value="1"/>
</dbReference>
<dbReference type="PANTHER" id="PTHR34985">
    <property type="entry name" value="SLR0554 PROTEIN"/>
    <property type="match status" value="1"/>
</dbReference>
<evidence type="ECO:0000313" key="2">
    <source>
        <dbReference type="EMBL" id="DAF50178.1"/>
    </source>
</evidence>
<name>A0A8S5SHT7_9CAUD</name>
<organism evidence="2">
    <name type="scientific">Siphoviridae sp. ct9zP9</name>
    <dbReference type="NCBI Taxonomy" id="2827795"/>
    <lineage>
        <taxon>Viruses</taxon>
        <taxon>Duplodnaviria</taxon>
        <taxon>Heunggongvirae</taxon>
        <taxon>Uroviricota</taxon>
        <taxon>Caudoviricetes</taxon>
    </lineage>
</organism>
<evidence type="ECO:0000259" key="1">
    <source>
        <dbReference type="Pfam" id="PF05272"/>
    </source>
</evidence>
<reference evidence="2" key="1">
    <citation type="journal article" date="2021" name="Proc. Natl. Acad. Sci. U.S.A.">
        <title>A Catalog of Tens of Thousands of Viruses from Human Metagenomes Reveals Hidden Associations with Chronic Diseases.</title>
        <authorList>
            <person name="Tisza M.J."/>
            <person name="Buck C.B."/>
        </authorList>
    </citation>
    <scope>NUCLEOTIDE SEQUENCE</scope>
    <source>
        <strain evidence="2">Ct9zP9</strain>
    </source>
</reference>